<dbReference type="InterPro" id="IPR018247">
    <property type="entry name" value="EF_Hand_1_Ca_BS"/>
</dbReference>
<sequence>MLAAFCTFVAVIILTASALAAGVVKSERLNLVLSGDYVNNSRGGKRQMFEKDDKRNGQLQGVLGTIQLTSLVDGSTTSLVLNSHTLTLDESHTSGTPIFMALSTQPQVPYVLDRSVAAVTLLVEGPFMTPRCVTADADPAHTGGPLTVEPCFDFNGAKAHKTQVFQYEKVTGLIYVQWDNVKVSFVTLVPPVPKTKDDKDSSSADVTTANTATASRRIAIFDEEWDLDGDGKLDDEEFALTVFDTQLLRPNANLYFPSQDI</sequence>
<proteinExistence type="predicted"/>
<dbReference type="InParanoid" id="B0DK96"/>
<dbReference type="GeneID" id="6080025"/>
<name>B0DK96_LACBS</name>
<accession>B0DK96</accession>
<dbReference type="EMBL" id="DS547115">
    <property type="protein sequence ID" value="EDR05030.1"/>
    <property type="molecule type" value="Genomic_DNA"/>
</dbReference>
<dbReference type="PROSITE" id="PS00018">
    <property type="entry name" value="EF_HAND_1"/>
    <property type="match status" value="1"/>
</dbReference>
<feature type="chain" id="PRO_5002749308" evidence="1">
    <location>
        <begin position="21"/>
        <end position="261"/>
    </location>
</feature>
<evidence type="ECO:0000313" key="3">
    <source>
        <dbReference type="Proteomes" id="UP000001194"/>
    </source>
</evidence>
<keyword evidence="1" id="KW-0732">Signal</keyword>
<evidence type="ECO:0000313" key="2">
    <source>
        <dbReference type="EMBL" id="EDR05030.1"/>
    </source>
</evidence>
<organism evidence="3">
    <name type="scientific">Laccaria bicolor (strain S238N-H82 / ATCC MYA-4686)</name>
    <name type="common">Bicoloured deceiver</name>
    <name type="synonym">Laccaria laccata var. bicolor</name>
    <dbReference type="NCBI Taxonomy" id="486041"/>
    <lineage>
        <taxon>Eukaryota</taxon>
        <taxon>Fungi</taxon>
        <taxon>Dikarya</taxon>
        <taxon>Basidiomycota</taxon>
        <taxon>Agaricomycotina</taxon>
        <taxon>Agaricomycetes</taxon>
        <taxon>Agaricomycetidae</taxon>
        <taxon>Agaricales</taxon>
        <taxon>Agaricineae</taxon>
        <taxon>Hydnangiaceae</taxon>
        <taxon>Laccaria</taxon>
    </lineage>
</organism>
<feature type="signal peptide" evidence="1">
    <location>
        <begin position="1"/>
        <end position="20"/>
    </location>
</feature>
<keyword evidence="3" id="KW-1185">Reference proteome</keyword>
<dbReference type="AlphaFoldDB" id="B0DK96"/>
<dbReference type="HOGENOM" id="CLU_1046091_0_0_1"/>
<evidence type="ECO:0000256" key="1">
    <source>
        <dbReference type="SAM" id="SignalP"/>
    </source>
</evidence>
<dbReference type="RefSeq" id="XP_001884420.1">
    <property type="nucleotide sequence ID" value="XM_001884385.1"/>
</dbReference>
<dbReference type="Proteomes" id="UP000001194">
    <property type="component" value="Unassembled WGS sequence"/>
</dbReference>
<protein>
    <submittedName>
        <fullName evidence="2">Predicted protein</fullName>
    </submittedName>
</protein>
<dbReference type="KEGG" id="lbc:LACBIDRAFT_330093"/>
<reference evidence="2 3" key="1">
    <citation type="journal article" date="2008" name="Nature">
        <title>The genome of Laccaria bicolor provides insights into mycorrhizal symbiosis.</title>
        <authorList>
            <person name="Martin F."/>
            <person name="Aerts A."/>
            <person name="Ahren D."/>
            <person name="Brun A."/>
            <person name="Danchin E.G.J."/>
            <person name="Duchaussoy F."/>
            <person name="Gibon J."/>
            <person name="Kohler A."/>
            <person name="Lindquist E."/>
            <person name="Pereda V."/>
            <person name="Salamov A."/>
            <person name="Shapiro H.J."/>
            <person name="Wuyts J."/>
            <person name="Blaudez D."/>
            <person name="Buee M."/>
            <person name="Brokstein P."/>
            <person name="Canbaeck B."/>
            <person name="Cohen D."/>
            <person name="Courty P.E."/>
            <person name="Coutinho P.M."/>
            <person name="Delaruelle C."/>
            <person name="Detter J.C."/>
            <person name="Deveau A."/>
            <person name="DiFazio S."/>
            <person name="Duplessis S."/>
            <person name="Fraissinet-Tachet L."/>
            <person name="Lucic E."/>
            <person name="Frey-Klett P."/>
            <person name="Fourrey C."/>
            <person name="Feussner I."/>
            <person name="Gay G."/>
            <person name="Grimwood J."/>
            <person name="Hoegger P.J."/>
            <person name="Jain P."/>
            <person name="Kilaru S."/>
            <person name="Labbe J."/>
            <person name="Lin Y.C."/>
            <person name="Legue V."/>
            <person name="Le Tacon F."/>
            <person name="Marmeisse R."/>
            <person name="Melayah D."/>
            <person name="Montanini B."/>
            <person name="Muratet M."/>
            <person name="Nehls U."/>
            <person name="Niculita-Hirzel H."/>
            <person name="Oudot-Le Secq M.P."/>
            <person name="Peter M."/>
            <person name="Quesneville H."/>
            <person name="Rajashekar B."/>
            <person name="Reich M."/>
            <person name="Rouhier N."/>
            <person name="Schmutz J."/>
            <person name="Yin T."/>
            <person name="Chalot M."/>
            <person name="Henrissat B."/>
            <person name="Kuees U."/>
            <person name="Lucas S."/>
            <person name="Van de Peer Y."/>
            <person name="Podila G.K."/>
            <person name="Polle A."/>
            <person name="Pukkila P.J."/>
            <person name="Richardson P.M."/>
            <person name="Rouze P."/>
            <person name="Sanders I.R."/>
            <person name="Stajich J.E."/>
            <person name="Tunlid A."/>
            <person name="Tuskan G."/>
            <person name="Grigoriev I.V."/>
        </authorList>
    </citation>
    <scope>NUCLEOTIDE SEQUENCE [LARGE SCALE GENOMIC DNA]</scope>
    <source>
        <strain evidence="3">S238N-H82 / ATCC MYA-4686</strain>
    </source>
</reference>
<gene>
    <name evidence="2" type="ORF">LACBIDRAFT_330093</name>
</gene>